<dbReference type="AlphaFoldDB" id="A1CQS3"/>
<dbReference type="OMA" id="ADPIFAF"/>
<reference evidence="1 2" key="1">
    <citation type="journal article" date="2008" name="PLoS Genet.">
        <title>Genomic islands in the pathogenic filamentous fungus Aspergillus fumigatus.</title>
        <authorList>
            <person name="Fedorova N.D."/>
            <person name="Khaldi N."/>
            <person name="Joardar V.S."/>
            <person name="Maiti R."/>
            <person name="Amedeo P."/>
            <person name="Anderson M.J."/>
            <person name="Crabtree J."/>
            <person name="Silva J.C."/>
            <person name="Badger J.H."/>
            <person name="Albarraq A."/>
            <person name="Angiuoli S."/>
            <person name="Bussey H."/>
            <person name="Bowyer P."/>
            <person name="Cotty P.J."/>
            <person name="Dyer P.S."/>
            <person name="Egan A."/>
            <person name="Galens K."/>
            <person name="Fraser-Liggett C.M."/>
            <person name="Haas B.J."/>
            <person name="Inman J.M."/>
            <person name="Kent R."/>
            <person name="Lemieux S."/>
            <person name="Malavazi I."/>
            <person name="Orvis J."/>
            <person name="Roemer T."/>
            <person name="Ronning C.M."/>
            <person name="Sundaram J.P."/>
            <person name="Sutton G."/>
            <person name="Turner G."/>
            <person name="Venter J.C."/>
            <person name="White O.R."/>
            <person name="Whitty B.R."/>
            <person name="Youngman P."/>
            <person name="Wolfe K.H."/>
            <person name="Goldman G.H."/>
            <person name="Wortman J.R."/>
            <person name="Jiang B."/>
            <person name="Denning D.W."/>
            <person name="Nierman W.C."/>
        </authorList>
    </citation>
    <scope>NUCLEOTIDE SEQUENCE [LARGE SCALE GENOMIC DNA]</scope>
    <source>
        <strain evidence="2">ATCC 1007 / CBS 513.65 / DSM 816 / NCTC 3887 / NRRL 1</strain>
    </source>
</reference>
<dbReference type="eggNOG" id="ENOG502RPXC">
    <property type="taxonomic scope" value="Eukaryota"/>
</dbReference>
<keyword evidence="2" id="KW-1185">Reference proteome</keyword>
<dbReference type="VEuPathDB" id="FungiDB:ACLA_027160"/>
<proteinExistence type="predicted"/>
<dbReference type="KEGG" id="act:ACLA_027160"/>
<evidence type="ECO:0000313" key="1">
    <source>
        <dbReference type="EMBL" id="EAW07994.1"/>
    </source>
</evidence>
<dbReference type="GeneID" id="4700618"/>
<dbReference type="HOGENOM" id="CLU_2483893_0_0_1"/>
<gene>
    <name evidence="1" type="ORF">ACLA_027160</name>
</gene>
<organism evidence="1 2">
    <name type="scientific">Aspergillus clavatus (strain ATCC 1007 / CBS 513.65 / DSM 816 / NCTC 3887 / NRRL 1 / QM 1276 / 107)</name>
    <dbReference type="NCBI Taxonomy" id="344612"/>
    <lineage>
        <taxon>Eukaryota</taxon>
        <taxon>Fungi</taxon>
        <taxon>Dikarya</taxon>
        <taxon>Ascomycota</taxon>
        <taxon>Pezizomycotina</taxon>
        <taxon>Eurotiomycetes</taxon>
        <taxon>Eurotiomycetidae</taxon>
        <taxon>Eurotiales</taxon>
        <taxon>Aspergillaceae</taxon>
        <taxon>Aspergillus</taxon>
        <taxon>Aspergillus subgen. Fumigati</taxon>
    </lineage>
</organism>
<name>A1CQS3_ASPCL</name>
<dbReference type="EMBL" id="DS027059">
    <property type="protein sequence ID" value="EAW07994.1"/>
    <property type="molecule type" value="Genomic_DNA"/>
</dbReference>
<evidence type="ECO:0000313" key="2">
    <source>
        <dbReference type="Proteomes" id="UP000006701"/>
    </source>
</evidence>
<dbReference type="RefSeq" id="XP_001269420.1">
    <property type="nucleotide sequence ID" value="XM_001269419.1"/>
</dbReference>
<sequence length="91" mass="10248">MPTYLISKSVLSPSTTHTRWSERRIALLTPTTRLADPIFAFLIGSSAALIRIRREEREKHPARAAEIGFGAVAQTGVNRLRRWWAGDFEGL</sequence>
<accession>A1CQS3</accession>
<protein>
    <submittedName>
        <fullName evidence="1">Uncharacterized protein</fullName>
    </submittedName>
</protein>
<dbReference type="OrthoDB" id="2155101at2759"/>
<dbReference type="Proteomes" id="UP000006701">
    <property type="component" value="Unassembled WGS sequence"/>
</dbReference>